<accession>A0ABU5EAY1</accession>
<evidence type="ECO:0000313" key="3">
    <source>
        <dbReference type="Proteomes" id="UP001279642"/>
    </source>
</evidence>
<comment type="caution">
    <text evidence="2">The sequence shown here is derived from an EMBL/GenBank/DDBJ whole genome shotgun (WGS) entry which is preliminary data.</text>
</comment>
<dbReference type="RefSeq" id="WP_320508445.1">
    <property type="nucleotide sequence ID" value="NZ_JAXCLW010000002.1"/>
</dbReference>
<dbReference type="InterPro" id="IPR054485">
    <property type="entry name" value="FlK-like_dom"/>
</dbReference>
<sequence>MGLGKLQPGLVYRDTLPVTDILTVPAMASLYHSNVEMPPVFATAHMIGFIEWTCIAALRPYLLPHQRTVGILVDVRHKAATPIGMTVTAEVELIEIRDRQLRFRVSCRDDVEDIGGGIHERAVIDNDRFLNRVLKKGGPLTA</sequence>
<dbReference type="InterPro" id="IPR025540">
    <property type="entry name" value="FlK"/>
</dbReference>
<keyword evidence="3" id="KW-1185">Reference proteome</keyword>
<proteinExistence type="predicted"/>
<dbReference type="CDD" id="cd03440">
    <property type="entry name" value="hot_dog"/>
    <property type="match status" value="1"/>
</dbReference>
<feature type="domain" description="Fluoroacetyl-CoA-specific thioesterase-like" evidence="1">
    <location>
        <begin position="34"/>
        <end position="126"/>
    </location>
</feature>
<evidence type="ECO:0000313" key="2">
    <source>
        <dbReference type="EMBL" id="MDY0883409.1"/>
    </source>
</evidence>
<name>A0ABU5EAY1_9PROT</name>
<gene>
    <name evidence="2" type="ORF">SMD27_11190</name>
</gene>
<dbReference type="InterPro" id="IPR029069">
    <property type="entry name" value="HotDog_dom_sf"/>
</dbReference>
<dbReference type="PANTHER" id="PTHR36934">
    <property type="entry name" value="BLR0278 PROTEIN"/>
    <property type="match status" value="1"/>
</dbReference>
<protein>
    <submittedName>
        <fullName evidence="2">Thioesterase family protein</fullName>
    </submittedName>
</protein>
<organism evidence="2 3">
    <name type="scientific">Dongia soli</name>
    <dbReference type="NCBI Taxonomy" id="600628"/>
    <lineage>
        <taxon>Bacteria</taxon>
        <taxon>Pseudomonadati</taxon>
        <taxon>Pseudomonadota</taxon>
        <taxon>Alphaproteobacteria</taxon>
        <taxon>Rhodospirillales</taxon>
        <taxon>Dongiaceae</taxon>
        <taxon>Dongia</taxon>
    </lineage>
</organism>
<dbReference type="EMBL" id="JAXCLW010000002">
    <property type="protein sequence ID" value="MDY0883409.1"/>
    <property type="molecule type" value="Genomic_DNA"/>
</dbReference>
<dbReference type="PIRSF" id="PIRSF014972">
    <property type="entry name" value="FlK"/>
    <property type="match status" value="1"/>
</dbReference>
<dbReference type="Proteomes" id="UP001279642">
    <property type="component" value="Unassembled WGS sequence"/>
</dbReference>
<dbReference type="Pfam" id="PF22636">
    <property type="entry name" value="FlK"/>
    <property type="match status" value="1"/>
</dbReference>
<evidence type="ECO:0000259" key="1">
    <source>
        <dbReference type="Pfam" id="PF22636"/>
    </source>
</evidence>
<dbReference type="SUPFAM" id="SSF54637">
    <property type="entry name" value="Thioesterase/thiol ester dehydrase-isomerase"/>
    <property type="match status" value="1"/>
</dbReference>
<dbReference type="Gene3D" id="3.10.129.10">
    <property type="entry name" value="Hotdog Thioesterase"/>
    <property type="match status" value="1"/>
</dbReference>
<dbReference type="PANTHER" id="PTHR36934:SF1">
    <property type="entry name" value="THIOESTERASE DOMAIN-CONTAINING PROTEIN"/>
    <property type="match status" value="1"/>
</dbReference>
<reference evidence="2 3" key="1">
    <citation type="journal article" date="2016" name="Antonie Van Leeuwenhoek">
        <title>Dongia soli sp. nov., isolated from soil from Dokdo, Korea.</title>
        <authorList>
            <person name="Kim D.U."/>
            <person name="Lee H."/>
            <person name="Kim H."/>
            <person name="Kim S.G."/>
            <person name="Ka J.O."/>
        </authorList>
    </citation>
    <scope>NUCLEOTIDE SEQUENCE [LARGE SCALE GENOMIC DNA]</scope>
    <source>
        <strain evidence="2 3">D78</strain>
    </source>
</reference>